<feature type="transmembrane region" description="Helical" evidence="1">
    <location>
        <begin position="66"/>
        <end position="84"/>
    </location>
</feature>
<evidence type="ECO:0000313" key="3">
    <source>
        <dbReference type="Proteomes" id="UP001206067"/>
    </source>
</evidence>
<keyword evidence="1" id="KW-1133">Transmembrane helix</keyword>
<proteinExistence type="predicted"/>
<protein>
    <recommendedName>
        <fullName evidence="4">DUF3784 domain-containing protein</fullName>
    </recommendedName>
</protein>
<organism evidence="2 3">
    <name type="scientific">Parerythrobacter lacustris</name>
    <dbReference type="NCBI Taxonomy" id="2969984"/>
    <lineage>
        <taxon>Bacteria</taxon>
        <taxon>Pseudomonadati</taxon>
        <taxon>Pseudomonadota</taxon>
        <taxon>Alphaproteobacteria</taxon>
        <taxon>Sphingomonadales</taxon>
        <taxon>Erythrobacteraceae</taxon>
        <taxon>Parerythrobacter</taxon>
    </lineage>
</organism>
<evidence type="ECO:0000313" key="2">
    <source>
        <dbReference type="EMBL" id="MCR2834492.1"/>
    </source>
</evidence>
<gene>
    <name evidence="2" type="ORF">NSO95_11085</name>
</gene>
<keyword evidence="1" id="KW-0472">Membrane</keyword>
<reference evidence="2 3" key="1">
    <citation type="submission" date="2022-08" db="EMBL/GenBank/DDBJ databases">
        <title>Polyphasic taxonomy analysis of Qipengyuania sp.RS5-5.</title>
        <authorList>
            <person name="Xamxidin M."/>
            <person name="Wu M."/>
        </authorList>
    </citation>
    <scope>NUCLEOTIDE SEQUENCE [LARGE SCALE GENOMIC DNA]</scope>
    <source>
        <strain evidence="2 3">RS5-5</strain>
    </source>
</reference>
<keyword evidence="3" id="KW-1185">Reference proteome</keyword>
<sequence length="88" mass="9465">MALVIIFLFGIGNFAVHRAVMESGHPLLGQIAFRAQGLGRRIAFVSELLILIAALALALNGYPAVVWAYGIYSLLNIGSAWLILTGRI</sequence>
<name>A0ABT1XSA7_9SPHN</name>
<feature type="transmembrane region" description="Helical" evidence="1">
    <location>
        <begin position="42"/>
        <end position="59"/>
    </location>
</feature>
<evidence type="ECO:0000256" key="1">
    <source>
        <dbReference type="SAM" id="Phobius"/>
    </source>
</evidence>
<accession>A0ABT1XSA7</accession>
<evidence type="ECO:0008006" key="4">
    <source>
        <dbReference type="Google" id="ProtNLM"/>
    </source>
</evidence>
<dbReference type="RefSeq" id="WP_257596302.1">
    <property type="nucleotide sequence ID" value="NZ_JANKHH010000005.1"/>
</dbReference>
<keyword evidence="1" id="KW-0812">Transmembrane</keyword>
<comment type="caution">
    <text evidence="2">The sequence shown here is derived from an EMBL/GenBank/DDBJ whole genome shotgun (WGS) entry which is preliminary data.</text>
</comment>
<dbReference type="EMBL" id="JANKHH010000005">
    <property type="protein sequence ID" value="MCR2834492.1"/>
    <property type="molecule type" value="Genomic_DNA"/>
</dbReference>
<dbReference type="Proteomes" id="UP001206067">
    <property type="component" value="Unassembled WGS sequence"/>
</dbReference>